<comment type="caution">
    <text evidence="1">The sequence shown here is derived from an EMBL/GenBank/DDBJ whole genome shotgun (WGS) entry which is preliminary data.</text>
</comment>
<proteinExistence type="predicted"/>
<reference evidence="1" key="1">
    <citation type="journal article" date="2015" name="Nature">
        <title>Complex archaea that bridge the gap between prokaryotes and eukaryotes.</title>
        <authorList>
            <person name="Spang A."/>
            <person name="Saw J.H."/>
            <person name="Jorgensen S.L."/>
            <person name="Zaremba-Niedzwiedzka K."/>
            <person name="Martijn J."/>
            <person name="Lind A.E."/>
            <person name="van Eijk R."/>
            <person name="Schleper C."/>
            <person name="Guy L."/>
            <person name="Ettema T.J."/>
        </authorList>
    </citation>
    <scope>NUCLEOTIDE SEQUENCE</scope>
</reference>
<accession>A0A0F9I4C4</accession>
<gene>
    <name evidence="1" type="ORF">LCGC14_1625920</name>
</gene>
<sequence length="146" mass="16153">MHQLIIGNLAADVYDRLARGEIDLHPVHSLEPLQGTSHAARSDIAHHSVHLENHRPLSVLGGTLSHHPRLRTLEQLPKHDAHLDLAYPCSLSASWVSSARKSGWATAMSSRARWRWFFPISRAIPCSVTTVSAKKRGMVTMDPASC</sequence>
<protein>
    <submittedName>
        <fullName evidence="1">Uncharacterized protein</fullName>
    </submittedName>
</protein>
<name>A0A0F9I4C4_9ZZZZ</name>
<dbReference type="AlphaFoldDB" id="A0A0F9I4C4"/>
<evidence type="ECO:0000313" key="1">
    <source>
        <dbReference type="EMBL" id="KKM22382.1"/>
    </source>
</evidence>
<dbReference type="EMBL" id="LAZR01013345">
    <property type="protein sequence ID" value="KKM22382.1"/>
    <property type="molecule type" value="Genomic_DNA"/>
</dbReference>
<organism evidence="1">
    <name type="scientific">marine sediment metagenome</name>
    <dbReference type="NCBI Taxonomy" id="412755"/>
    <lineage>
        <taxon>unclassified sequences</taxon>
        <taxon>metagenomes</taxon>
        <taxon>ecological metagenomes</taxon>
    </lineage>
</organism>